<accession>A0A7H4LI49</accession>
<gene>
    <name evidence="2" type="ORF">CAMPLR22A2D_LOCUS2898</name>
</gene>
<sequence>MPMARRSSGRGGGGPGVEVTMVMALAAAEGEDNVIIISRPDQAGLGCNLYSNISSSSFASPAALPSTAVPHLGSLSPGQSIRLSFRPQRNNLVANIIRSPFASRPEQTSNCKGFNLMCRTTQYSSTCVFPRILFLPDICAFQDSLLLFLLCLAFCHLMHGVLILLYILQQSIMHVTSIGFFQ</sequence>
<evidence type="ECO:0000256" key="1">
    <source>
        <dbReference type="SAM" id="Phobius"/>
    </source>
</evidence>
<evidence type="ECO:0000313" key="3">
    <source>
        <dbReference type="Proteomes" id="UP000280104"/>
    </source>
</evidence>
<keyword evidence="1" id="KW-0812">Transmembrane</keyword>
<keyword evidence="1" id="KW-0472">Membrane</keyword>
<dbReference type="EMBL" id="LS480641">
    <property type="protein sequence ID" value="SPT18287.1"/>
    <property type="molecule type" value="Genomic_DNA"/>
</dbReference>
<keyword evidence="1" id="KW-1133">Transmembrane helix</keyword>
<dbReference type="AlphaFoldDB" id="A0A7H4LI49"/>
<evidence type="ECO:0000313" key="2">
    <source>
        <dbReference type="EMBL" id="SPT18287.1"/>
    </source>
</evidence>
<feature type="transmembrane region" description="Helical" evidence="1">
    <location>
        <begin position="145"/>
        <end position="168"/>
    </location>
</feature>
<protein>
    <submittedName>
        <fullName evidence="2">Uncharacterized protein</fullName>
    </submittedName>
</protein>
<dbReference type="Proteomes" id="UP000280104">
    <property type="component" value="Chromosome II"/>
</dbReference>
<organism evidence="2 3">
    <name type="scientific">Triticum aestivum</name>
    <name type="common">Wheat</name>
    <dbReference type="NCBI Taxonomy" id="4565"/>
    <lineage>
        <taxon>Eukaryota</taxon>
        <taxon>Viridiplantae</taxon>
        <taxon>Streptophyta</taxon>
        <taxon>Embryophyta</taxon>
        <taxon>Tracheophyta</taxon>
        <taxon>Spermatophyta</taxon>
        <taxon>Magnoliopsida</taxon>
        <taxon>Liliopsida</taxon>
        <taxon>Poales</taxon>
        <taxon>Poaceae</taxon>
        <taxon>BOP clade</taxon>
        <taxon>Pooideae</taxon>
        <taxon>Triticodae</taxon>
        <taxon>Triticeae</taxon>
        <taxon>Triticinae</taxon>
        <taxon>Triticum</taxon>
    </lineage>
</organism>
<proteinExistence type="predicted"/>
<name>A0A7H4LI49_WHEAT</name>
<reference evidence="2 3" key="1">
    <citation type="submission" date="2018-05" db="EMBL/GenBank/DDBJ databases">
        <authorList>
            <person name="Thind KAUR A."/>
        </authorList>
    </citation>
    <scope>NUCLEOTIDE SEQUENCE [LARGE SCALE GENOMIC DNA]</scope>
</reference>